<dbReference type="KEGG" id="whr:OG579_15175"/>
<dbReference type="AlphaFoldDB" id="A0AAU4JZ20"/>
<reference evidence="2 3" key="1">
    <citation type="submission" date="2022-10" db="EMBL/GenBank/DDBJ databases">
        <title>The complete genomes of actinobacterial strains from the NBC collection.</title>
        <authorList>
            <person name="Joergensen T.S."/>
            <person name="Alvarez Arevalo M."/>
            <person name="Sterndorff E.B."/>
            <person name="Faurdal D."/>
            <person name="Vuksanovic O."/>
            <person name="Mourched A.-S."/>
            <person name="Charusanti P."/>
            <person name="Shaw S."/>
            <person name="Blin K."/>
            <person name="Weber T."/>
        </authorList>
    </citation>
    <scope>NUCLEOTIDE SEQUENCE [LARGE SCALE GENOMIC DNA]</scope>
    <source>
        <strain evidence="2 3">NBC_00319</strain>
    </source>
</reference>
<dbReference type="RefSeq" id="WP_328856625.1">
    <property type="nucleotide sequence ID" value="NZ_CP108021.1"/>
</dbReference>
<proteinExistence type="predicted"/>
<evidence type="ECO:0000313" key="3">
    <source>
        <dbReference type="Proteomes" id="UP001432128"/>
    </source>
</evidence>
<evidence type="ECO:0000259" key="1">
    <source>
        <dbReference type="Pfam" id="PF17762"/>
    </source>
</evidence>
<dbReference type="PANTHER" id="PTHR33375">
    <property type="entry name" value="CHROMOSOME-PARTITIONING PROTEIN PARB-RELATED"/>
    <property type="match status" value="1"/>
</dbReference>
<dbReference type="EMBL" id="CP108021">
    <property type="protein sequence ID" value="WUM19059.1"/>
    <property type="molecule type" value="Genomic_DNA"/>
</dbReference>
<dbReference type="GO" id="GO:0005694">
    <property type="term" value="C:chromosome"/>
    <property type="evidence" value="ECO:0007669"/>
    <property type="project" value="TreeGrafter"/>
</dbReference>
<protein>
    <submittedName>
        <fullName evidence="2">ParB/RepB/Spo0J family partition protein</fullName>
    </submittedName>
</protein>
<dbReference type="Proteomes" id="UP001432128">
    <property type="component" value="Chromosome"/>
</dbReference>
<dbReference type="InterPro" id="IPR050336">
    <property type="entry name" value="Chromosome_partition/occlusion"/>
</dbReference>
<dbReference type="SUPFAM" id="SSF109709">
    <property type="entry name" value="KorB DNA-binding domain-like"/>
    <property type="match status" value="1"/>
</dbReference>
<dbReference type="InterPro" id="IPR036086">
    <property type="entry name" value="ParB/Sulfiredoxin_sf"/>
</dbReference>
<organism evidence="2 3">
    <name type="scientific">Williamsia herbipolensis</name>
    <dbReference type="NCBI Taxonomy" id="1603258"/>
    <lineage>
        <taxon>Bacteria</taxon>
        <taxon>Bacillati</taxon>
        <taxon>Actinomycetota</taxon>
        <taxon>Actinomycetes</taxon>
        <taxon>Mycobacteriales</taxon>
        <taxon>Nocardiaceae</taxon>
        <taxon>Williamsia</taxon>
    </lineage>
</organism>
<sequence length="291" mass="31428">MAGRGGRVDLADLAGSVGDTSTVDAPTNSDGVFRANVPLGQLVANPRNPRAEVGNLEDLATIVDRQLQPGTVVSRAAWLALWPDASQLGAARWVVVNGCRRLAACHHYRRAGMDVVIRDSIAGSKDTVLWAAIVENIDRQDFDVLEEANAVELLVTETGSATAAAQRLGRSPGWISQRRALLKLAPGLQQALRKGELAVRLARSLAQVPLAQQVDAWRKAQDRRGVDREVPGAADVATEPVTPATVMSRAFRKVKAQPTDLVVAVCENYDETQINELIVLLSRNRRLTPKT</sequence>
<dbReference type="SUPFAM" id="SSF110849">
    <property type="entry name" value="ParB/Sulfiredoxin"/>
    <property type="match status" value="1"/>
</dbReference>
<dbReference type="GO" id="GO:0007059">
    <property type="term" value="P:chromosome segregation"/>
    <property type="evidence" value="ECO:0007669"/>
    <property type="project" value="TreeGrafter"/>
</dbReference>
<feature type="domain" description="ParB/Spo0J HTH" evidence="1">
    <location>
        <begin position="140"/>
        <end position="221"/>
    </location>
</feature>
<name>A0AAU4JZ20_9NOCA</name>
<dbReference type="PANTHER" id="PTHR33375:SF1">
    <property type="entry name" value="CHROMOSOME-PARTITIONING PROTEIN PARB-RELATED"/>
    <property type="match status" value="1"/>
</dbReference>
<keyword evidence="3" id="KW-1185">Reference proteome</keyword>
<dbReference type="InterPro" id="IPR041468">
    <property type="entry name" value="HTH_ParB/Spo0J"/>
</dbReference>
<accession>A0AAU4JZ20</accession>
<dbReference type="Pfam" id="PF17762">
    <property type="entry name" value="HTH_ParB"/>
    <property type="match status" value="1"/>
</dbReference>
<dbReference type="Gene3D" id="1.10.10.2830">
    <property type="match status" value="1"/>
</dbReference>
<gene>
    <name evidence="2" type="ORF">OG579_15175</name>
</gene>
<dbReference type="GO" id="GO:0045881">
    <property type="term" value="P:positive regulation of sporulation resulting in formation of a cellular spore"/>
    <property type="evidence" value="ECO:0007669"/>
    <property type="project" value="TreeGrafter"/>
</dbReference>
<evidence type="ECO:0000313" key="2">
    <source>
        <dbReference type="EMBL" id="WUM19059.1"/>
    </source>
</evidence>